<proteinExistence type="predicted"/>
<dbReference type="PRINTS" id="PR00867">
    <property type="entry name" value="DNAPOLG"/>
</dbReference>
<feature type="compositionally biased region" description="Polar residues" evidence="6">
    <location>
        <begin position="1284"/>
        <end position="1294"/>
    </location>
</feature>
<dbReference type="InterPro" id="IPR001098">
    <property type="entry name" value="DNA-dir_DNA_pol_A_palm_dom"/>
</dbReference>
<evidence type="ECO:0000313" key="9">
    <source>
        <dbReference type="Proteomes" id="UP001202479"/>
    </source>
</evidence>
<dbReference type="EC" id="2.7.7.7" evidence="1"/>
<keyword evidence="2" id="KW-0808">Transferase</keyword>
<feature type="compositionally biased region" description="Basic and acidic residues" evidence="6">
    <location>
        <begin position="1203"/>
        <end position="1221"/>
    </location>
</feature>
<name>A0AAI9SWT3_9ASCO</name>
<dbReference type="EMBL" id="JAHUZD010000106">
    <property type="protein sequence ID" value="KAI3404204.2"/>
    <property type="molecule type" value="Genomic_DNA"/>
</dbReference>
<dbReference type="GO" id="GO:0005760">
    <property type="term" value="C:gamma DNA polymerase complex"/>
    <property type="evidence" value="ECO:0007669"/>
    <property type="project" value="InterPro"/>
</dbReference>
<protein>
    <recommendedName>
        <fullName evidence="1">DNA-directed DNA polymerase</fullName>
        <ecNumber evidence="1">2.7.7.7</ecNumber>
    </recommendedName>
    <alternativeName>
        <fullName evidence="5">Mitochondrial DNA polymerase catalytic subunit</fullName>
    </alternativeName>
</protein>
<dbReference type="GeneID" id="73380582"/>
<reference evidence="8" key="1">
    <citation type="journal article" date="2022" name="DNA Res.">
        <title>Genome analysis of five recently described species of the CUG-Ser clade uncovers Candida theae as a new hybrid lineage with pathogenic potential in the Candida parapsilosis species complex.</title>
        <authorList>
            <person name="Mixao V."/>
            <person name="Del Olmo V."/>
            <person name="Hegedusova E."/>
            <person name="Saus E."/>
            <person name="Pryszcz L."/>
            <person name="Cillingova A."/>
            <person name="Nosek J."/>
            <person name="Gabaldon T."/>
        </authorList>
    </citation>
    <scope>NUCLEOTIDE SEQUENCE</scope>
    <source>
        <strain evidence="8">CBS 10844</strain>
    </source>
</reference>
<accession>A0AAI9SWT3</accession>
<evidence type="ECO:0000256" key="6">
    <source>
        <dbReference type="SAM" id="MobiDB-lite"/>
    </source>
</evidence>
<dbReference type="GO" id="GO:0008408">
    <property type="term" value="F:3'-5' exonuclease activity"/>
    <property type="evidence" value="ECO:0007669"/>
    <property type="project" value="TreeGrafter"/>
</dbReference>
<keyword evidence="3" id="KW-0548">Nucleotidyltransferase</keyword>
<dbReference type="Pfam" id="PF00476">
    <property type="entry name" value="DNA_pol_A"/>
    <property type="match status" value="1"/>
</dbReference>
<dbReference type="PANTHER" id="PTHR10267">
    <property type="entry name" value="DNA POLYMERASE SUBUNIT GAMMA-1"/>
    <property type="match status" value="1"/>
</dbReference>
<evidence type="ECO:0000256" key="1">
    <source>
        <dbReference type="ARBA" id="ARBA00012417"/>
    </source>
</evidence>
<evidence type="ECO:0000256" key="2">
    <source>
        <dbReference type="ARBA" id="ARBA00022679"/>
    </source>
</evidence>
<keyword evidence="4" id="KW-0239">DNA-directed DNA polymerase</keyword>
<dbReference type="GO" id="GO:0003887">
    <property type="term" value="F:DNA-directed DNA polymerase activity"/>
    <property type="evidence" value="ECO:0007669"/>
    <property type="project" value="UniProtKB-KW"/>
</dbReference>
<evidence type="ECO:0000256" key="4">
    <source>
        <dbReference type="ARBA" id="ARBA00022932"/>
    </source>
</evidence>
<feature type="compositionally biased region" description="Polar residues" evidence="6">
    <location>
        <begin position="40"/>
        <end position="102"/>
    </location>
</feature>
<feature type="compositionally biased region" description="Low complexity" evidence="6">
    <location>
        <begin position="1305"/>
        <end position="1314"/>
    </location>
</feature>
<dbReference type="SMART" id="SM00482">
    <property type="entry name" value="POLAc"/>
    <property type="match status" value="1"/>
</dbReference>
<gene>
    <name evidence="8" type="ORF">KGF56_002965</name>
</gene>
<dbReference type="InterPro" id="IPR012337">
    <property type="entry name" value="RNaseH-like_sf"/>
</dbReference>
<dbReference type="InterPro" id="IPR041336">
    <property type="entry name" value="DNApol_Exo"/>
</dbReference>
<dbReference type="RefSeq" id="XP_049179949.1">
    <property type="nucleotide sequence ID" value="XM_049324249.1"/>
</dbReference>
<feature type="domain" description="DNA-directed DNA polymerase family A palm" evidence="7">
    <location>
        <begin position="785"/>
        <end position="1014"/>
    </location>
</feature>
<dbReference type="InterPro" id="IPR043502">
    <property type="entry name" value="DNA/RNA_pol_sf"/>
</dbReference>
<evidence type="ECO:0000259" key="7">
    <source>
        <dbReference type="SMART" id="SM00482"/>
    </source>
</evidence>
<organism evidence="8 9">
    <name type="scientific">Candida oxycetoniae</name>
    <dbReference type="NCBI Taxonomy" id="497107"/>
    <lineage>
        <taxon>Eukaryota</taxon>
        <taxon>Fungi</taxon>
        <taxon>Dikarya</taxon>
        <taxon>Ascomycota</taxon>
        <taxon>Saccharomycotina</taxon>
        <taxon>Pichiomycetes</taxon>
        <taxon>Debaryomycetaceae</taxon>
        <taxon>Candida/Lodderomyces clade</taxon>
        <taxon>Candida</taxon>
    </lineage>
</organism>
<sequence>MAIRPILLLRIRPRLLIYKPWIRNLASTSSQASCIKNYTNDTSPPFSEEPQASCTTDYTNDTSPPFSEEPQASCTTDYTNDTSPPFSEEPQASCTTDYTNDTSPPPFSEEPRVNQVGIQYLSNQLHSKVFPTTKNDDYKTPRLPQLLQAAKNHLRENDLLGKKTQLSEPITIKGFPDLVGKTLDEHFYKLGQKFADPYLSMAQDFLSPNSSLPKRPSLESWILQPGWTRYTMGADPEQVPHPMEDSLVFDVEVLYKVSKYPVLATCASSKAWYGWVSPALVQLAQNPKAQLDFNHLIPMDCAKRHKLIIGYNVSYDRARILEEYNIKRSKALYLDGMALHVATSGICSRQRFKWQKYNANRNKKSLKEDDEDDDIDNDNDNLVLKNDLDAFTASPESFIEEDPWLLQGTPNSLANVAEFHCNIIMEKQIRDHFSSLNPMEIIENFPKLMDYCANDVDVTFQVTKKLFSTFFQKIPHPVSFAALKHLGTLILPTTTKWQKYIDSAEACYEKNRVEVINTLEGLANELVRYITENKPELEPDHEKDPWLSQLDWTLKKERLKKDGTPYKNNAFMTGFPEWYRDLFRAKKGVEMNLTLRTRITPLLLRLKWEGYPLFWTNSNGWCFKVPFDAEIHDQLKERNYTKAKLSEEEMEQFHDALQEDGQSFVLFKLPHPDGPTQRCTTVLSKGYVRYFEDGTLTSPYDYAAKIVKLNNEASYWASNRNRIMDQFVVFNEEGKNKFFDTKKESREYKDVGLIIPQLASMGTVTRRATENTWLTASNSKRNRIGSELKSLVEAPEGYCFIGADVDSEELWIASLVGDSMFEIHGGSALGWMTLEGEKSQKTDLHSKTAQILGISRNDAKVFNYGRIYGAGVKFAIRLLKQFNSKISDAEAESTARKLYASTKGKIGVCSATKQQLYHGGSESVMFNALEAIAKLPEPKTPVLGARITDALKASNLNKNTYMTSRVNWTIQSSGVDYLHLLIVSMEYLIEKYNIEARLAITVHDELRYLVREKDKYVAALLLQISNLWTRAMFCEQLGIKEVPQSCAFFSEVDIDHVLRKEVKMDCVTPSQPNAIPAGESLSITELLEKTNGGEILSQCNPKPLTLRTTKYQARSPIIYELNNNLSSRSKIDLIRLQTSVDKQEWKKNVRTFSKHLRLDLTENVKNSESKREEDHILFPKENAITKKKPAFAKENGPTRKKRLVEFDLEEPKPEEMKEERKYKKSSRPSQKVQEKDRINNKKKASSSKKQKILKVEEDQVKLEKGTSNARRTAAIDKSAEEEVSTTCLERTQYASPPLPPPPPSSSSSSQLQQQQREEEDYFQHSLPTTKTKDIQYLPKSVPSTNSFRTPFISQRNLHLWSKVSPCFETTQSLVADNKYKLDKFMVSSNVRSTSFEEKEKDGFGDNRTRRRGGKETRLTKLVTEVTKTQVGEAPICFSRYVLNARVGMKYYHAPFRDTRIKCW</sequence>
<dbReference type="Pfam" id="PF18136">
    <property type="entry name" value="DNApol_Exo"/>
    <property type="match status" value="1"/>
</dbReference>
<feature type="region of interest" description="Disordered" evidence="6">
    <location>
        <begin position="1187"/>
        <end position="1252"/>
    </location>
</feature>
<dbReference type="PANTHER" id="PTHR10267:SF0">
    <property type="entry name" value="DNA POLYMERASE SUBUNIT GAMMA-1"/>
    <property type="match status" value="1"/>
</dbReference>
<dbReference type="PROSITE" id="PS00447">
    <property type="entry name" value="DNA_POLYMERASE_A"/>
    <property type="match status" value="1"/>
</dbReference>
<dbReference type="SUPFAM" id="SSF56672">
    <property type="entry name" value="DNA/RNA polymerases"/>
    <property type="match status" value="1"/>
</dbReference>
<dbReference type="GO" id="GO:0006264">
    <property type="term" value="P:mitochondrial DNA replication"/>
    <property type="evidence" value="ECO:0007669"/>
    <property type="project" value="TreeGrafter"/>
</dbReference>
<feature type="region of interest" description="Disordered" evidence="6">
    <location>
        <begin position="40"/>
        <end position="111"/>
    </location>
</feature>
<evidence type="ECO:0000256" key="5">
    <source>
        <dbReference type="ARBA" id="ARBA00031966"/>
    </source>
</evidence>
<feature type="region of interest" description="Disordered" evidence="6">
    <location>
        <begin position="1264"/>
        <end position="1331"/>
    </location>
</feature>
<dbReference type="SUPFAM" id="SSF53098">
    <property type="entry name" value="Ribonuclease H-like"/>
    <property type="match status" value="1"/>
</dbReference>
<dbReference type="Gene3D" id="1.10.150.20">
    <property type="entry name" value="5' to 3' exonuclease, C-terminal subdomain"/>
    <property type="match status" value="1"/>
</dbReference>
<dbReference type="InterPro" id="IPR002297">
    <property type="entry name" value="DNA-dir_DNA_pol_A_mt"/>
</dbReference>
<dbReference type="InterPro" id="IPR019760">
    <property type="entry name" value="DNA-dir_DNA_pol_A_CS"/>
</dbReference>
<dbReference type="Proteomes" id="UP001202479">
    <property type="component" value="Unassembled WGS sequence"/>
</dbReference>
<evidence type="ECO:0000256" key="3">
    <source>
        <dbReference type="ARBA" id="ARBA00022695"/>
    </source>
</evidence>
<feature type="compositionally biased region" description="Basic residues" evidence="6">
    <location>
        <begin position="1240"/>
        <end position="1252"/>
    </location>
</feature>
<evidence type="ECO:0000313" key="8">
    <source>
        <dbReference type="EMBL" id="KAI3404204.2"/>
    </source>
</evidence>
<keyword evidence="9" id="KW-1185">Reference proteome</keyword>
<dbReference type="Gene3D" id="3.30.70.370">
    <property type="match status" value="1"/>
</dbReference>
<dbReference type="Gene3D" id="3.30.420.390">
    <property type="match status" value="2"/>
</dbReference>
<comment type="caution">
    <text evidence="8">The sequence shown here is derived from an EMBL/GenBank/DDBJ whole genome shotgun (WGS) entry which is preliminary data.</text>
</comment>
<dbReference type="GO" id="GO:0003677">
    <property type="term" value="F:DNA binding"/>
    <property type="evidence" value="ECO:0007669"/>
    <property type="project" value="InterPro"/>
</dbReference>